<organism evidence="1 2">
    <name type="scientific">Trichuris suis</name>
    <name type="common">pig whipworm</name>
    <dbReference type="NCBI Taxonomy" id="68888"/>
    <lineage>
        <taxon>Eukaryota</taxon>
        <taxon>Metazoa</taxon>
        <taxon>Ecdysozoa</taxon>
        <taxon>Nematoda</taxon>
        <taxon>Enoplea</taxon>
        <taxon>Dorylaimia</taxon>
        <taxon>Trichinellida</taxon>
        <taxon>Trichuridae</taxon>
        <taxon>Trichuris</taxon>
    </lineage>
</organism>
<dbReference type="Proteomes" id="UP000030764">
    <property type="component" value="Unassembled WGS sequence"/>
</dbReference>
<accession>A0A085M1S0</accession>
<reference evidence="1 2" key="1">
    <citation type="journal article" date="2014" name="Nat. Genet.">
        <title>Genome and transcriptome of the porcine whipworm Trichuris suis.</title>
        <authorList>
            <person name="Jex A.R."/>
            <person name="Nejsum P."/>
            <person name="Schwarz E.M."/>
            <person name="Hu L."/>
            <person name="Young N.D."/>
            <person name="Hall R.S."/>
            <person name="Korhonen P.K."/>
            <person name="Liao S."/>
            <person name="Thamsborg S."/>
            <person name="Xia J."/>
            <person name="Xu P."/>
            <person name="Wang S."/>
            <person name="Scheerlinck J.P."/>
            <person name="Hofmann A."/>
            <person name="Sternberg P.W."/>
            <person name="Wang J."/>
            <person name="Gasser R.B."/>
        </authorList>
    </citation>
    <scope>NUCLEOTIDE SEQUENCE [LARGE SCALE GENOMIC DNA]</scope>
    <source>
        <strain evidence="1">DCEP-RM93M</strain>
    </source>
</reference>
<name>A0A085M1S0_9BILA</name>
<evidence type="ECO:0000313" key="2">
    <source>
        <dbReference type="Proteomes" id="UP000030764"/>
    </source>
</evidence>
<keyword evidence="2" id="KW-1185">Reference proteome</keyword>
<dbReference type="EMBL" id="KL363242">
    <property type="protein sequence ID" value="KFD51166.1"/>
    <property type="molecule type" value="Genomic_DNA"/>
</dbReference>
<dbReference type="AlphaFoldDB" id="A0A085M1S0"/>
<evidence type="ECO:0000313" key="1">
    <source>
        <dbReference type="EMBL" id="KFD51166.1"/>
    </source>
</evidence>
<protein>
    <submittedName>
        <fullName evidence="1">Uncharacterized protein</fullName>
    </submittedName>
</protein>
<sequence length="64" mass="7281">MDDAKRAVSTWCNTQPPGFYKERLRRSMKSKTTSTGLPGVEIVQEQLMSCGSSRCLHYDVDRDI</sequence>
<gene>
    <name evidence="1" type="ORF">M513_07930</name>
</gene>
<proteinExistence type="predicted"/>